<dbReference type="GO" id="GO:0004316">
    <property type="term" value="F:3-oxoacyl-[acyl-carrier-protein] reductase (NADPH) activity"/>
    <property type="evidence" value="ECO:0007669"/>
    <property type="project" value="UniProtKB-EC"/>
</dbReference>
<feature type="compositionally biased region" description="Low complexity" evidence="1">
    <location>
        <begin position="171"/>
        <end position="180"/>
    </location>
</feature>
<feature type="compositionally biased region" description="Basic residues" evidence="1">
    <location>
        <begin position="181"/>
        <end position="195"/>
    </location>
</feature>
<organism evidence="2">
    <name type="scientific">uncultured Craurococcus sp</name>
    <dbReference type="NCBI Taxonomy" id="1135998"/>
    <lineage>
        <taxon>Bacteria</taxon>
        <taxon>Pseudomonadati</taxon>
        <taxon>Pseudomonadota</taxon>
        <taxon>Alphaproteobacteria</taxon>
        <taxon>Acetobacterales</taxon>
        <taxon>Acetobacteraceae</taxon>
        <taxon>Craurococcus</taxon>
        <taxon>environmental samples</taxon>
    </lineage>
</organism>
<feature type="compositionally biased region" description="Basic residues" evidence="1">
    <location>
        <begin position="24"/>
        <end position="38"/>
    </location>
</feature>
<dbReference type="EC" id="1.1.1.100" evidence="2"/>
<dbReference type="AlphaFoldDB" id="A0A6J4J9H7"/>
<keyword evidence="2" id="KW-0560">Oxidoreductase</keyword>
<evidence type="ECO:0000256" key="1">
    <source>
        <dbReference type="SAM" id="MobiDB-lite"/>
    </source>
</evidence>
<reference evidence="2" key="1">
    <citation type="submission" date="2020-02" db="EMBL/GenBank/DDBJ databases">
        <authorList>
            <person name="Meier V. D."/>
        </authorList>
    </citation>
    <scope>NUCLEOTIDE SEQUENCE</scope>
    <source>
        <strain evidence="2">AVDCRST_MAG27</strain>
    </source>
</reference>
<proteinExistence type="predicted"/>
<feature type="region of interest" description="Disordered" evidence="1">
    <location>
        <begin position="1"/>
        <end position="135"/>
    </location>
</feature>
<feature type="region of interest" description="Disordered" evidence="1">
    <location>
        <begin position="171"/>
        <end position="231"/>
    </location>
</feature>
<feature type="compositionally biased region" description="Gly residues" evidence="1">
    <location>
        <begin position="7"/>
        <end position="17"/>
    </location>
</feature>
<feature type="compositionally biased region" description="Basic residues" evidence="1">
    <location>
        <begin position="49"/>
        <end position="65"/>
    </location>
</feature>
<protein>
    <submittedName>
        <fullName evidence="2">3-oxoacyl-[acyl-carrier protein] reductase</fullName>
        <ecNumber evidence="2">1.1.1.100</ecNumber>
    </submittedName>
</protein>
<feature type="non-terminal residue" evidence="2">
    <location>
        <position position="258"/>
    </location>
</feature>
<feature type="compositionally biased region" description="Basic and acidic residues" evidence="1">
    <location>
        <begin position="196"/>
        <end position="215"/>
    </location>
</feature>
<feature type="non-terminal residue" evidence="2">
    <location>
        <position position="1"/>
    </location>
</feature>
<gene>
    <name evidence="2" type="ORF">AVDCRST_MAG27-3636</name>
</gene>
<accession>A0A6J4J9H7</accession>
<sequence length="258" mass="28050">GERHEAGGAGDGGAARHGGGDLHRARRRRLRHHRHRQGVGRGAGDRPCRGRGRRRLRLPLLRPRRSGGGGEDRGARLGDRRRGRSGGEQCRRRHARPRRPARSCARELGPGAHGQYEGALLPHPGPGEAHGGGGCAAARAARHRLRHLGQCRARQPRPGGLLREQGGALHGGALLRAPPRGGRHPRLRGPTRRHPHGDDRGGGRALHPADRRRPLADPPLGRAGGCGPGHRRAALRRHPLLHRRCLPCRWRAAYRPAL</sequence>
<feature type="compositionally biased region" description="Basic and acidic residues" evidence="1">
    <location>
        <begin position="70"/>
        <end position="80"/>
    </location>
</feature>
<feature type="compositionally biased region" description="Basic residues" evidence="1">
    <location>
        <begin position="91"/>
        <end position="101"/>
    </location>
</feature>
<dbReference type="EMBL" id="CADCTD010000150">
    <property type="protein sequence ID" value="CAA9273088.1"/>
    <property type="molecule type" value="Genomic_DNA"/>
</dbReference>
<name>A0A6J4J9H7_9PROT</name>
<evidence type="ECO:0000313" key="2">
    <source>
        <dbReference type="EMBL" id="CAA9273088.1"/>
    </source>
</evidence>